<dbReference type="RefSeq" id="WP_277863451.1">
    <property type="nucleotide sequence ID" value="NZ_JARRAG010000002.1"/>
</dbReference>
<dbReference type="InterPro" id="IPR004843">
    <property type="entry name" value="Calcineurin-like_PHP"/>
</dbReference>
<sequence length="867" mass="95091">MTISIPKLSLVVLVGPSGSGKSTFARRHFRPTEILSSDACRGMVSDDENEQSATKDAFEVLRFVAAKRLERGRLTVVDATNVQPEARRPLVEAARRYHCLPVAIVLDLPEGVCHERNRGRADREFGPHVVRNQASQLRRSLRNLRKEGFRHVFVLRSPEEVESAVVARVPLWNDRSDDRGPFDVIGDVHGCCDELEALLGRLGYEVAAVAPSGPALVGQAFHAHPEGRKAVFVGDLVDRGPRVLDTVRLVASMVAGGSALCVPGNHDVKLLRKLRGKDVQITHGLAETLAEIDALPDDARAPFVADLAAFLDGLVSHYVLDGGGLVVAHAGMKAEMQGRGSSRVRDFALYGETTGETDEFGLPVRVNWAAEYRGEAAVVYGHTPVPAPEWLNGTVNVDTGCVFGGALTALRWPERAFVSVPAARTYREPSRPFLPVAEQAPAASAQQENNRTLDLEDVIGKRIIPTRLRGPVTIREENAAAALEVMSRFAVDPRWLVYLPPTMSPCETSREAGLLEHPAEAFSYYRAQGAPRVVCQEKHMGSRAVVVACRDEAAARDRFGVEGEVGAVVTRTGRRFFRDADLERAFLDRVRGALTSADVWRHLETSWALLDCELMPWSAKAQELLKSQYAAVGAAGTASLPRAVAALERAAGRLEGEDRAKLREVEAAFHRRAEDVGRFVAAYRRYCWPVAGLAGYKLAPFHLLATEGRAQVDKDHVWHMEILAEICRADPELLLATPYKVVDVTDPASEAEGIAWWEGLTDRGGEGMVVKPLPFLLKGARGLAQPAVKCRGREYLRIIYGPEYTTEANLTRLRSRGLGRKRSLALGEFALGVEALERFVRGEPLRRVHECVFGVLALESEPVDPRL</sequence>
<dbReference type="GO" id="GO:0016301">
    <property type="term" value="F:kinase activity"/>
    <property type="evidence" value="ECO:0007669"/>
    <property type="project" value="UniProtKB-KW"/>
</dbReference>
<dbReference type="InterPro" id="IPR050126">
    <property type="entry name" value="Ap4A_hydrolase"/>
</dbReference>
<dbReference type="InterPro" id="IPR027417">
    <property type="entry name" value="P-loop_NTPase"/>
</dbReference>
<feature type="domain" description="Calcineurin-like phosphoesterase" evidence="1">
    <location>
        <begin position="181"/>
        <end position="386"/>
    </location>
</feature>
<keyword evidence="3" id="KW-0808">Transferase</keyword>
<comment type="caution">
    <text evidence="3">The sequence shown here is derived from an EMBL/GenBank/DDBJ whole genome shotgun (WGS) entry which is preliminary data.</text>
</comment>
<dbReference type="SUPFAM" id="SSF56300">
    <property type="entry name" value="Metallo-dependent phosphatases"/>
    <property type="match status" value="1"/>
</dbReference>
<organism evidence="3 4">
    <name type="scientific">Paludisphaera mucosa</name>
    <dbReference type="NCBI Taxonomy" id="3030827"/>
    <lineage>
        <taxon>Bacteria</taxon>
        <taxon>Pseudomonadati</taxon>
        <taxon>Planctomycetota</taxon>
        <taxon>Planctomycetia</taxon>
        <taxon>Isosphaerales</taxon>
        <taxon>Isosphaeraceae</taxon>
        <taxon>Paludisphaera</taxon>
    </lineage>
</organism>
<dbReference type="Gene3D" id="3.30.470.30">
    <property type="entry name" value="DNA ligase/mRNA capping enzyme"/>
    <property type="match status" value="2"/>
</dbReference>
<keyword evidence="3" id="KW-0418">Kinase</keyword>
<dbReference type="InterPro" id="IPR041780">
    <property type="entry name" value="MPP_PrpE-like"/>
</dbReference>
<dbReference type="Pfam" id="PF00149">
    <property type="entry name" value="Metallophos"/>
    <property type="match status" value="1"/>
</dbReference>
<protein>
    <submittedName>
        <fullName evidence="3">Polynucleotide kinase-phosphatase</fullName>
    </submittedName>
</protein>
<dbReference type="InterPro" id="IPR029052">
    <property type="entry name" value="Metallo-depent_PP-like"/>
</dbReference>
<gene>
    <name evidence="3" type="ORF">PZE19_25645</name>
</gene>
<evidence type="ECO:0000259" key="2">
    <source>
        <dbReference type="Pfam" id="PF16542"/>
    </source>
</evidence>
<accession>A0ABT6FHU7</accession>
<dbReference type="SUPFAM" id="SSF56091">
    <property type="entry name" value="DNA ligase/mRNA capping enzyme, catalytic domain"/>
    <property type="match status" value="1"/>
</dbReference>
<dbReference type="Pfam" id="PF13671">
    <property type="entry name" value="AAA_33"/>
    <property type="match status" value="1"/>
</dbReference>
<name>A0ABT6FHU7_9BACT</name>
<dbReference type="Gene3D" id="3.60.21.10">
    <property type="match status" value="1"/>
</dbReference>
<dbReference type="Proteomes" id="UP001216907">
    <property type="component" value="Unassembled WGS sequence"/>
</dbReference>
<dbReference type="SUPFAM" id="SSF52540">
    <property type="entry name" value="P-loop containing nucleoside triphosphate hydrolases"/>
    <property type="match status" value="1"/>
</dbReference>
<dbReference type="PANTHER" id="PTHR42850">
    <property type="entry name" value="METALLOPHOSPHOESTERASE"/>
    <property type="match status" value="1"/>
</dbReference>
<reference evidence="3 4" key="1">
    <citation type="submission" date="2023-03" db="EMBL/GenBank/DDBJ databases">
        <title>Paludisphaera mucosa sp. nov. a novel planctomycete from northern fen.</title>
        <authorList>
            <person name="Ivanova A."/>
        </authorList>
    </citation>
    <scope>NUCLEOTIDE SEQUENCE [LARGE SCALE GENOMIC DNA]</scope>
    <source>
        <strain evidence="3 4">Pla2</strain>
    </source>
</reference>
<feature type="domain" description="Polynucleotide kinase-phosphatase ligase" evidence="2">
    <location>
        <begin position="481"/>
        <end position="862"/>
    </location>
</feature>
<dbReference type="PANTHER" id="PTHR42850:SF7">
    <property type="entry name" value="BIS(5'-NUCLEOSYL)-TETRAPHOSPHATASE PRPE [ASYMMETRICAL]"/>
    <property type="match status" value="1"/>
</dbReference>
<dbReference type="InterPro" id="IPR032380">
    <property type="entry name" value="PNKP_ligase_dom"/>
</dbReference>
<dbReference type="NCBIfam" id="TIGR04075">
    <property type="entry name" value="bacter_Pnkp"/>
    <property type="match status" value="1"/>
</dbReference>
<evidence type="ECO:0000313" key="3">
    <source>
        <dbReference type="EMBL" id="MDG3007163.1"/>
    </source>
</evidence>
<keyword evidence="4" id="KW-1185">Reference proteome</keyword>
<dbReference type="EMBL" id="JARRAG010000002">
    <property type="protein sequence ID" value="MDG3007163.1"/>
    <property type="molecule type" value="Genomic_DNA"/>
</dbReference>
<dbReference type="Gene3D" id="3.40.50.300">
    <property type="entry name" value="P-loop containing nucleotide triphosphate hydrolases"/>
    <property type="match status" value="1"/>
</dbReference>
<evidence type="ECO:0000259" key="1">
    <source>
        <dbReference type="Pfam" id="PF00149"/>
    </source>
</evidence>
<dbReference type="InterPro" id="IPR024028">
    <property type="entry name" value="PNKP_bac"/>
</dbReference>
<proteinExistence type="predicted"/>
<evidence type="ECO:0000313" key="4">
    <source>
        <dbReference type="Proteomes" id="UP001216907"/>
    </source>
</evidence>
<dbReference type="Pfam" id="PF16542">
    <property type="entry name" value="PNKP_ligase"/>
    <property type="match status" value="1"/>
</dbReference>
<dbReference type="CDD" id="cd07423">
    <property type="entry name" value="MPP_Prp_like"/>
    <property type="match status" value="1"/>
</dbReference>